<gene>
    <name evidence="2" type="ORF">ACFSW6_08060</name>
</gene>
<dbReference type="Pfam" id="PF13663">
    <property type="entry name" value="DUF4148"/>
    <property type="match status" value="1"/>
</dbReference>
<sequence>MKNTSRIALAAAVALSAIAAQAGQDFTADHYPPQVQSQSTLTRAEVIHELKLAQEQGTLPNYDFTYVSPRQEQASTVTRAQVRAETLAAMQNGGLSFGS</sequence>
<evidence type="ECO:0000313" key="3">
    <source>
        <dbReference type="Proteomes" id="UP001597463"/>
    </source>
</evidence>
<dbReference type="Proteomes" id="UP001597463">
    <property type="component" value="Unassembled WGS sequence"/>
</dbReference>
<comment type="caution">
    <text evidence="2">The sequence shown here is derived from an EMBL/GenBank/DDBJ whole genome shotgun (WGS) entry which is preliminary data.</text>
</comment>
<reference evidence="3" key="1">
    <citation type="journal article" date="2019" name="Int. J. Syst. Evol. Microbiol.">
        <title>The Global Catalogue of Microorganisms (GCM) 10K type strain sequencing project: providing services to taxonomists for standard genome sequencing and annotation.</title>
        <authorList>
            <consortium name="The Broad Institute Genomics Platform"/>
            <consortium name="The Broad Institute Genome Sequencing Center for Infectious Disease"/>
            <person name="Wu L."/>
            <person name="Ma J."/>
        </authorList>
    </citation>
    <scope>NUCLEOTIDE SEQUENCE [LARGE SCALE GENOMIC DNA]</scope>
    <source>
        <strain evidence="3">TISTR 1906</strain>
    </source>
</reference>
<dbReference type="EMBL" id="JBHUMV010000003">
    <property type="protein sequence ID" value="MFD2754040.1"/>
    <property type="molecule type" value="Genomic_DNA"/>
</dbReference>
<keyword evidence="3" id="KW-1185">Reference proteome</keyword>
<proteinExistence type="predicted"/>
<dbReference type="InterPro" id="IPR025421">
    <property type="entry name" value="DUF4148"/>
</dbReference>
<dbReference type="RefSeq" id="WP_066470205.1">
    <property type="nucleotide sequence ID" value="NZ_BCNT01000001.1"/>
</dbReference>
<feature type="chain" id="PRO_5047502829" evidence="1">
    <location>
        <begin position="23"/>
        <end position="99"/>
    </location>
</feature>
<organism evidence="2 3">
    <name type="scientific">Comamonas terrae</name>
    <dbReference type="NCBI Taxonomy" id="673548"/>
    <lineage>
        <taxon>Bacteria</taxon>
        <taxon>Pseudomonadati</taxon>
        <taxon>Pseudomonadota</taxon>
        <taxon>Betaproteobacteria</taxon>
        <taxon>Burkholderiales</taxon>
        <taxon>Comamonadaceae</taxon>
        <taxon>Comamonas</taxon>
    </lineage>
</organism>
<evidence type="ECO:0000256" key="1">
    <source>
        <dbReference type="SAM" id="SignalP"/>
    </source>
</evidence>
<evidence type="ECO:0000313" key="2">
    <source>
        <dbReference type="EMBL" id="MFD2754040.1"/>
    </source>
</evidence>
<name>A0ABW5ULE6_9BURK</name>
<protein>
    <submittedName>
        <fullName evidence="2">DUF4148 domain-containing protein</fullName>
    </submittedName>
</protein>
<accession>A0ABW5ULE6</accession>
<feature type="signal peptide" evidence="1">
    <location>
        <begin position="1"/>
        <end position="22"/>
    </location>
</feature>
<keyword evidence="1" id="KW-0732">Signal</keyword>